<keyword evidence="2" id="KW-1185">Reference proteome</keyword>
<name>A0A5B7HKB1_PORTR</name>
<evidence type="ECO:0000313" key="2">
    <source>
        <dbReference type="Proteomes" id="UP000324222"/>
    </source>
</evidence>
<dbReference type="Proteomes" id="UP000324222">
    <property type="component" value="Unassembled WGS sequence"/>
</dbReference>
<dbReference type="EMBL" id="VSRR010033404">
    <property type="protein sequence ID" value="MPC71702.1"/>
    <property type="molecule type" value="Genomic_DNA"/>
</dbReference>
<evidence type="ECO:0000313" key="1">
    <source>
        <dbReference type="EMBL" id="MPC71702.1"/>
    </source>
</evidence>
<sequence>MNEARQPQPSWRPQVEQRLRYAHVVQYLATPSCVWPHNKRQTSSPRTSSLFSKRKFIYSQRHTSAIHHSQGSFWTFHAARTMLTESSSVI</sequence>
<gene>
    <name evidence="1" type="ORF">E2C01_065987</name>
</gene>
<reference evidence="1 2" key="1">
    <citation type="submission" date="2019-05" db="EMBL/GenBank/DDBJ databases">
        <title>Another draft genome of Portunus trituberculatus and its Hox gene families provides insights of decapod evolution.</title>
        <authorList>
            <person name="Jeong J.-H."/>
            <person name="Song I."/>
            <person name="Kim S."/>
            <person name="Choi T."/>
            <person name="Kim D."/>
            <person name="Ryu S."/>
            <person name="Kim W."/>
        </authorList>
    </citation>
    <scope>NUCLEOTIDE SEQUENCE [LARGE SCALE GENOMIC DNA]</scope>
    <source>
        <tissue evidence="1">Muscle</tissue>
    </source>
</reference>
<comment type="caution">
    <text evidence="1">The sequence shown here is derived from an EMBL/GenBank/DDBJ whole genome shotgun (WGS) entry which is preliminary data.</text>
</comment>
<dbReference type="AlphaFoldDB" id="A0A5B7HKB1"/>
<organism evidence="1 2">
    <name type="scientific">Portunus trituberculatus</name>
    <name type="common">Swimming crab</name>
    <name type="synonym">Neptunus trituberculatus</name>
    <dbReference type="NCBI Taxonomy" id="210409"/>
    <lineage>
        <taxon>Eukaryota</taxon>
        <taxon>Metazoa</taxon>
        <taxon>Ecdysozoa</taxon>
        <taxon>Arthropoda</taxon>
        <taxon>Crustacea</taxon>
        <taxon>Multicrustacea</taxon>
        <taxon>Malacostraca</taxon>
        <taxon>Eumalacostraca</taxon>
        <taxon>Eucarida</taxon>
        <taxon>Decapoda</taxon>
        <taxon>Pleocyemata</taxon>
        <taxon>Brachyura</taxon>
        <taxon>Eubrachyura</taxon>
        <taxon>Portunoidea</taxon>
        <taxon>Portunidae</taxon>
        <taxon>Portuninae</taxon>
        <taxon>Portunus</taxon>
    </lineage>
</organism>
<accession>A0A5B7HKB1</accession>
<proteinExistence type="predicted"/>
<protein>
    <submittedName>
        <fullName evidence="1">Uncharacterized protein</fullName>
    </submittedName>
</protein>